<dbReference type="PANTHER" id="PTHR22926:SF3">
    <property type="entry name" value="UNDECAPRENYL-PHOSPHATE ALPHA-N-ACETYLGLUCOSAMINYL 1-PHOSPHATE TRANSFERASE"/>
    <property type="match status" value="1"/>
</dbReference>
<dbReference type="InterPro" id="IPR000715">
    <property type="entry name" value="Glycosyl_transferase_4"/>
</dbReference>
<feature type="transmembrane region" description="Helical" evidence="7">
    <location>
        <begin position="156"/>
        <end position="175"/>
    </location>
</feature>
<dbReference type="STRING" id="1797517.A3F61_01980"/>
<dbReference type="Pfam" id="PF00953">
    <property type="entry name" value="Glycos_transf_4"/>
    <property type="match status" value="1"/>
</dbReference>
<keyword evidence="2" id="KW-1003">Cell membrane</keyword>
<keyword evidence="5 7" id="KW-1133">Transmembrane helix</keyword>
<proteinExistence type="predicted"/>
<comment type="caution">
    <text evidence="8">The sequence shown here is derived from an EMBL/GenBank/DDBJ whole genome shotgun (WGS) entry which is preliminary data.</text>
</comment>
<dbReference type="GO" id="GO:0005886">
    <property type="term" value="C:plasma membrane"/>
    <property type="evidence" value="ECO:0007669"/>
    <property type="project" value="UniProtKB-SubCell"/>
</dbReference>
<keyword evidence="3" id="KW-0808">Transferase</keyword>
<feature type="transmembrane region" description="Helical" evidence="7">
    <location>
        <begin position="187"/>
        <end position="204"/>
    </location>
</feature>
<sequence>MFEFTQLTTLFFSPAAAAFIISLLVTPLIIKLAPVLKIIDDPKIRRHPAILHTKPTPRGGGIPLFLAIAAASLIFLPQDGRLLAILLGGLVVVIIGFLDDRRDSSPYMRLVAQFLSAGIVVASGIGISFITNPFGGIIDLSGFQINFSLLGVEHSLWIFSALFGLVWIVALMNAVSWSSGVDGQLSGFAAISALVIAVFSLQYSADITQWPVTILAAITFGAFAGFLPWHAYPQKIMPGFGGATLAGYMLAVLSILTTAKVGILLVVLAIPVVDAGYSIVRRLMSGKSPVWGDKKHLHHRLLDAGFSRQKVAIFYWISTTILGILALNLNATHKFYTIIGIALFVGVLIICLNSWLRSSKPQDRVSG</sequence>
<feature type="transmembrane region" description="Helical" evidence="7">
    <location>
        <begin position="335"/>
        <end position="356"/>
    </location>
</feature>
<evidence type="ECO:0000313" key="9">
    <source>
        <dbReference type="Proteomes" id="UP000178272"/>
    </source>
</evidence>
<dbReference type="GO" id="GO:0016780">
    <property type="term" value="F:phosphotransferase activity, for other substituted phosphate groups"/>
    <property type="evidence" value="ECO:0007669"/>
    <property type="project" value="InterPro"/>
</dbReference>
<evidence type="ECO:0000256" key="4">
    <source>
        <dbReference type="ARBA" id="ARBA00022692"/>
    </source>
</evidence>
<evidence type="ECO:0008006" key="10">
    <source>
        <dbReference type="Google" id="ProtNLM"/>
    </source>
</evidence>
<feature type="transmembrane region" description="Helical" evidence="7">
    <location>
        <begin position="210"/>
        <end position="229"/>
    </location>
</feature>
<gene>
    <name evidence="8" type="ORF">A3F61_01980</name>
</gene>
<feature type="transmembrane region" description="Helical" evidence="7">
    <location>
        <begin position="110"/>
        <end position="130"/>
    </location>
</feature>
<protein>
    <recommendedName>
        <fullName evidence="10">Undecaprenyl-phosphate alpha-N-acetylglucosaminyl 1-phosphate transferase</fullName>
    </recommendedName>
</protein>
<dbReference type="PANTHER" id="PTHR22926">
    <property type="entry name" value="PHOSPHO-N-ACETYLMURAMOYL-PENTAPEPTIDE-TRANSFERASE"/>
    <property type="match status" value="1"/>
</dbReference>
<dbReference type="GO" id="GO:0009103">
    <property type="term" value="P:lipopolysaccharide biosynthetic process"/>
    <property type="evidence" value="ECO:0007669"/>
    <property type="project" value="TreeGrafter"/>
</dbReference>
<dbReference type="Proteomes" id="UP000178272">
    <property type="component" value="Unassembled WGS sequence"/>
</dbReference>
<feature type="transmembrane region" description="Helical" evidence="7">
    <location>
        <begin position="12"/>
        <end position="36"/>
    </location>
</feature>
<dbReference type="CDD" id="cd06853">
    <property type="entry name" value="GT_WecA_like"/>
    <property type="match status" value="1"/>
</dbReference>
<evidence type="ECO:0000256" key="5">
    <source>
        <dbReference type="ARBA" id="ARBA00022989"/>
    </source>
</evidence>
<dbReference type="EMBL" id="MHCA01000047">
    <property type="protein sequence ID" value="OGY10938.1"/>
    <property type="molecule type" value="Genomic_DNA"/>
</dbReference>
<accession>A0A1G1V699</accession>
<feature type="transmembrane region" description="Helical" evidence="7">
    <location>
        <begin position="57"/>
        <end position="76"/>
    </location>
</feature>
<evidence type="ECO:0000313" key="8">
    <source>
        <dbReference type="EMBL" id="OGY10938.1"/>
    </source>
</evidence>
<name>A0A1G1V699_9BACT</name>
<evidence type="ECO:0000256" key="1">
    <source>
        <dbReference type="ARBA" id="ARBA00004651"/>
    </source>
</evidence>
<evidence type="ECO:0000256" key="3">
    <source>
        <dbReference type="ARBA" id="ARBA00022679"/>
    </source>
</evidence>
<keyword evidence="4 7" id="KW-0812">Transmembrane</keyword>
<feature type="transmembrane region" description="Helical" evidence="7">
    <location>
        <begin position="311"/>
        <end position="329"/>
    </location>
</feature>
<evidence type="ECO:0000256" key="6">
    <source>
        <dbReference type="ARBA" id="ARBA00023136"/>
    </source>
</evidence>
<organism evidence="8 9">
    <name type="scientific">Candidatus Blackburnbacteria bacterium RIFCSPHIGHO2_12_FULL_41_13b</name>
    <dbReference type="NCBI Taxonomy" id="1797517"/>
    <lineage>
        <taxon>Bacteria</taxon>
        <taxon>Candidatus Blackburniibacteriota</taxon>
    </lineage>
</organism>
<feature type="transmembrane region" description="Helical" evidence="7">
    <location>
        <begin position="82"/>
        <end position="98"/>
    </location>
</feature>
<evidence type="ECO:0000256" key="7">
    <source>
        <dbReference type="SAM" id="Phobius"/>
    </source>
</evidence>
<dbReference type="GO" id="GO:0071555">
    <property type="term" value="P:cell wall organization"/>
    <property type="evidence" value="ECO:0007669"/>
    <property type="project" value="TreeGrafter"/>
</dbReference>
<dbReference type="AlphaFoldDB" id="A0A1G1V699"/>
<evidence type="ECO:0000256" key="2">
    <source>
        <dbReference type="ARBA" id="ARBA00022475"/>
    </source>
</evidence>
<reference evidence="8 9" key="1">
    <citation type="journal article" date="2016" name="Nat. Commun.">
        <title>Thousands of microbial genomes shed light on interconnected biogeochemical processes in an aquifer system.</title>
        <authorList>
            <person name="Anantharaman K."/>
            <person name="Brown C.T."/>
            <person name="Hug L.A."/>
            <person name="Sharon I."/>
            <person name="Castelle C.J."/>
            <person name="Probst A.J."/>
            <person name="Thomas B.C."/>
            <person name="Singh A."/>
            <person name="Wilkins M.J."/>
            <person name="Karaoz U."/>
            <person name="Brodie E.L."/>
            <person name="Williams K.H."/>
            <person name="Hubbard S.S."/>
            <person name="Banfield J.F."/>
        </authorList>
    </citation>
    <scope>NUCLEOTIDE SEQUENCE [LARGE SCALE GENOMIC DNA]</scope>
</reference>
<comment type="subcellular location">
    <subcellularLocation>
        <location evidence="1">Cell membrane</location>
        <topology evidence="1">Multi-pass membrane protein</topology>
    </subcellularLocation>
</comment>
<dbReference type="GO" id="GO:0044038">
    <property type="term" value="P:cell wall macromolecule biosynthetic process"/>
    <property type="evidence" value="ECO:0007669"/>
    <property type="project" value="TreeGrafter"/>
</dbReference>
<keyword evidence="6 7" id="KW-0472">Membrane</keyword>